<dbReference type="GO" id="GO:0012505">
    <property type="term" value="C:endomembrane system"/>
    <property type="evidence" value="ECO:0007669"/>
    <property type="project" value="UniProtKB-SubCell"/>
</dbReference>
<accession>A0A0W8F9S7</accession>
<feature type="domain" description="DUF1232" evidence="5">
    <location>
        <begin position="50"/>
        <end position="83"/>
    </location>
</feature>
<comment type="caution">
    <text evidence="6">The sequence shown here is derived from an EMBL/GenBank/DDBJ whole genome shotgun (WGS) entry which is preliminary data.</text>
</comment>
<protein>
    <recommendedName>
        <fullName evidence="5">DUF1232 domain-containing protein</fullName>
    </recommendedName>
</protein>
<keyword evidence="2" id="KW-0812">Transmembrane</keyword>
<evidence type="ECO:0000256" key="4">
    <source>
        <dbReference type="ARBA" id="ARBA00023136"/>
    </source>
</evidence>
<keyword evidence="4" id="KW-0472">Membrane</keyword>
<organism evidence="6">
    <name type="scientific">hydrocarbon metagenome</name>
    <dbReference type="NCBI Taxonomy" id="938273"/>
    <lineage>
        <taxon>unclassified sequences</taxon>
        <taxon>metagenomes</taxon>
        <taxon>ecological metagenomes</taxon>
    </lineage>
</organism>
<gene>
    <name evidence="6" type="ORF">ASZ90_012675</name>
</gene>
<evidence type="ECO:0000313" key="6">
    <source>
        <dbReference type="EMBL" id="KUG17638.1"/>
    </source>
</evidence>
<evidence type="ECO:0000256" key="1">
    <source>
        <dbReference type="ARBA" id="ARBA00004127"/>
    </source>
</evidence>
<dbReference type="InterPro" id="IPR010652">
    <property type="entry name" value="DUF1232"/>
</dbReference>
<sequence length="139" mass="16111">MKRFDVMLEKDISGYEGEFSDIIHQAPAFYRMMTRLLDDKDLPKSMSPQIIAAIAYFILPEDIIPEDKFGPVGYVDDIYLCAFVAYEVMKETGTSDILSRNWDGGRPVIELIEEILNREKELLGNKKERMMQYIGFDEI</sequence>
<comment type="subcellular location">
    <subcellularLocation>
        <location evidence="1">Endomembrane system</location>
        <topology evidence="1">Multi-pass membrane protein</topology>
    </subcellularLocation>
</comment>
<dbReference type="EMBL" id="LNQE01001428">
    <property type="protein sequence ID" value="KUG17638.1"/>
    <property type="molecule type" value="Genomic_DNA"/>
</dbReference>
<evidence type="ECO:0000259" key="5">
    <source>
        <dbReference type="Pfam" id="PF06803"/>
    </source>
</evidence>
<proteinExistence type="predicted"/>
<evidence type="ECO:0000256" key="2">
    <source>
        <dbReference type="ARBA" id="ARBA00022692"/>
    </source>
</evidence>
<keyword evidence="3" id="KW-1133">Transmembrane helix</keyword>
<dbReference type="Pfam" id="PF06803">
    <property type="entry name" value="DUF1232"/>
    <property type="match status" value="1"/>
</dbReference>
<reference evidence="6" key="1">
    <citation type="journal article" date="2015" name="Proc. Natl. Acad. Sci. U.S.A.">
        <title>Networks of energetic and metabolic interactions define dynamics in microbial communities.</title>
        <authorList>
            <person name="Embree M."/>
            <person name="Liu J.K."/>
            <person name="Al-Bassam M.M."/>
            <person name="Zengler K."/>
        </authorList>
    </citation>
    <scope>NUCLEOTIDE SEQUENCE</scope>
</reference>
<evidence type="ECO:0000256" key="3">
    <source>
        <dbReference type="ARBA" id="ARBA00022989"/>
    </source>
</evidence>
<name>A0A0W8F9S7_9ZZZZ</name>
<dbReference type="AlphaFoldDB" id="A0A0W8F9S7"/>